<dbReference type="AlphaFoldDB" id="A0A409VBF1"/>
<evidence type="ECO:0000256" key="2">
    <source>
        <dbReference type="ARBA" id="ARBA00023180"/>
    </source>
</evidence>
<keyword evidence="3" id="KW-0732">Signal</keyword>
<dbReference type="InterPro" id="IPR029052">
    <property type="entry name" value="Metallo-depent_PP-like"/>
</dbReference>
<organism evidence="5 6">
    <name type="scientific">Gymnopilus dilepis</name>
    <dbReference type="NCBI Taxonomy" id="231916"/>
    <lineage>
        <taxon>Eukaryota</taxon>
        <taxon>Fungi</taxon>
        <taxon>Dikarya</taxon>
        <taxon>Basidiomycota</taxon>
        <taxon>Agaricomycotina</taxon>
        <taxon>Agaricomycetes</taxon>
        <taxon>Agaricomycetidae</taxon>
        <taxon>Agaricales</taxon>
        <taxon>Agaricineae</taxon>
        <taxon>Hymenogastraceae</taxon>
        <taxon>Gymnopilus</taxon>
    </lineage>
</organism>
<dbReference type="CDD" id="cd00842">
    <property type="entry name" value="MPP_ASMase"/>
    <property type="match status" value="1"/>
</dbReference>
<proteinExistence type="predicted"/>
<dbReference type="SUPFAM" id="SSF56300">
    <property type="entry name" value="Metallo-dependent phosphatases"/>
    <property type="match status" value="1"/>
</dbReference>
<dbReference type="InterPro" id="IPR041805">
    <property type="entry name" value="ASMase/PPN1_MPP"/>
</dbReference>
<dbReference type="EMBL" id="NHYE01005668">
    <property type="protein sequence ID" value="PPQ64292.1"/>
    <property type="molecule type" value="Genomic_DNA"/>
</dbReference>
<dbReference type="InParanoid" id="A0A409VBF1"/>
<dbReference type="OrthoDB" id="282973at2759"/>
<dbReference type="PANTHER" id="PTHR10340:SF27">
    <property type="entry name" value="ACL091CP"/>
    <property type="match status" value="1"/>
</dbReference>
<feature type="chain" id="PRO_5019160075" description="Calcineurin-like phosphoesterase domain-containing protein" evidence="3">
    <location>
        <begin position="20"/>
        <end position="1030"/>
    </location>
</feature>
<dbReference type="Pfam" id="PF00149">
    <property type="entry name" value="Metallophos"/>
    <property type="match status" value="1"/>
</dbReference>
<keyword evidence="1" id="KW-0378">Hydrolase</keyword>
<comment type="caution">
    <text evidence="5">The sequence shown here is derived from an EMBL/GenBank/DDBJ whole genome shotgun (WGS) entry which is preliminary data.</text>
</comment>
<evidence type="ECO:0000259" key="4">
    <source>
        <dbReference type="Pfam" id="PF00149"/>
    </source>
</evidence>
<dbReference type="InterPro" id="IPR032675">
    <property type="entry name" value="LRR_dom_sf"/>
</dbReference>
<reference evidence="5 6" key="1">
    <citation type="journal article" date="2018" name="Evol. Lett.">
        <title>Horizontal gene cluster transfer increased hallucinogenic mushroom diversity.</title>
        <authorList>
            <person name="Reynolds H.T."/>
            <person name="Vijayakumar V."/>
            <person name="Gluck-Thaler E."/>
            <person name="Korotkin H.B."/>
            <person name="Matheny P.B."/>
            <person name="Slot J.C."/>
        </authorList>
    </citation>
    <scope>NUCLEOTIDE SEQUENCE [LARGE SCALE GENOMIC DNA]</scope>
    <source>
        <strain evidence="5 6">SRW20</strain>
    </source>
</reference>
<evidence type="ECO:0000313" key="6">
    <source>
        <dbReference type="Proteomes" id="UP000284706"/>
    </source>
</evidence>
<dbReference type="GO" id="GO:0005615">
    <property type="term" value="C:extracellular space"/>
    <property type="evidence" value="ECO:0007669"/>
    <property type="project" value="TreeGrafter"/>
</dbReference>
<keyword evidence="6" id="KW-1185">Reference proteome</keyword>
<dbReference type="STRING" id="231916.A0A409VBF1"/>
<evidence type="ECO:0000256" key="3">
    <source>
        <dbReference type="SAM" id="SignalP"/>
    </source>
</evidence>
<dbReference type="Gene3D" id="3.80.10.10">
    <property type="entry name" value="Ribonuclease Inhibitor"/>
    <property type="match status" value="1"/>
</dbReference>
<feature type="domain" description="Calcineurin-like phosphoesterase" evidence="4">
    <location>
        <begin position="226"/>
        <end position="507"/>
    </location>
</feature>
<dbReference type="InterPro" id="IPR004843">
    <property type="entry name" value="Calcineurin-like_PHP"/>
</dbReference>
<keyword evidence="2" id="KW-0325">Glycoprotein</keyword>
<dbReference type="PANTHER" id="PTHR10340">
    <property type="entry name" value="SPHINGOMYELIN PHOSPHODIESTERASE"/>
    <property type="match status" value="1"/>
</dbReference>
<name>A0A409VBF1_9AGAR</name>
<evidence type="ECO:0000313" key="5">
    <source>
        <dbReference type="EMBL" id="PPQ64292.1"/>
    </source>
</evidence>
<evidence type="ECO:0000256" key="1">
    <source>
        <dbReference type="ARBA" id="ARBA00022801"/>
    </source>
</evidence>
<accession>A0A409VBF1</accession>
<dbReference type="Proteomes" id="UP000284706">
    <property type="component" value="Unassembled WGS sequence"/>
</dbReference>
<protein>
    <recommendedName>
        <fullName evidence="4">Calcineurin-like phosphoesterase domain-containing protein</fullName>
    </recommendedName>
</protein>
<sequence>MMFMGRTQFIAAVAPIALASIQPSTFTAPGAFPTSAFSTYYNSPTATSAQPQPVVSDPVLHTIFPHALTDPNKIPTNNTVDPHPLPPVASSSQIFKLALGQLRSIATNPFFINNTCATCQASLEIAKFVALASPSHGPDFLIQFCDTFKLSTTCNVTYGQFSGIGSVLTQVVANADVGGYDGQALCQNFFNMCPAPPTLPLKLDDWFAKPKPNPLPRPKKPSGQRMKVLHLSDFHIDPRYSTGAESNCTTGLCCRSNNHNNLSPHKVLEPAPRYGAYLCDTPISLAMAALEAIPALTGTQGNGFAFTLYTGDLVSHDPDNQLGRAYIEYTETILYDLFRQRLGSGPVYPALGNHDSYNQAQDAPHSLGGELADQFSWNYDHVAALWQYENWLPESAVDSARAHYSAYMVRRVDGLRIITLNTDFWYKANYFNYINMTDPDTSGMLRFLTDELQDAEDAGDRVWILGHVLTGWDGTNPLRNPTNLFYQIVDRFSPHVIANIFFGHTHEDQINIFYANNATHQTAENAVANSWIAPSITPLTNLNSGFRVYEVDSATFDILDAHTWKADVDSFPALDSQSRFGPTYSYEYNTRETYGASITGWGPNDPLNATWWHRVTEAMYANSTLVSIFNTFQGKSSEKSRMQDHRLLPPEIWLEIFDWATYNPNIASDEYTPFQLVPIGREADTNLRVRATLCLVCRDWRTWATQSLYRDIQIKYDANGLHKTLSRGESAGKRYGDMVRRVVLPYHSTVPRPYTPLKSIEILGLCSSLHTLHRPLDYSAGNLRFDHEAAGISLPSLQRLEWWHHNEAERSGGINSLSAVLRGAPNLRYLFIGGVMGTGYTGRYSDLILLPNLCIFRLHIRSGLLLRQIITRWTLPSLTHLILDTPPVRDGLEDIWEKFGSQLEVVEFGRHVRFYMNDDLSPCLNGCPNLRELNFYLLFTSAPRTIEVHQNLSAVGLHAHMNDMLSTGDSLWGLIETHFDVLCSTEFPALRRITLYGTWRSILGHRRFNPIQNKLWQSGRTLMLPDQTSL</sequence>
<dbReference type="GO" id="GO:0008081">
    <property type="term" value="F:phosphoric diester hydrolase activity"/>
    <property type="evidence" value="ECO:0007669"/>
    <property type="project" value="TreeGrafter"/>
</dbReference>
<dbReference type="Gene3D" id="3.60.21.10">
    <property type="match status" value="1"/>
</dbReference>
<gene>
    <name evidence="5" type="ORF">CVT26_002175</name>
</gene>
<feature type="signal peptide" evidence="3">
    <location>
        <begin position="1"/>
        <end position="19"/>
    </location>
</feature>